<keyword evidence="3 11" id="KW-0479">Metal-binding</keyword>
<feature type="binding site" evidence="11">
    <location>
        <position position="157"/>
    </location>
    <ligand>
        <name>Zn(2+)</name>
        <dbReference type="ChEBI" id="CHEBI:29105"/>
        <label>1</label>
    </ligand>
</feature>
<sequence length="369" mass="39116">MPAKDYYSILGVSKSASPDEIKKAFRSAARKYHPDVNKAPDAAQKFKELNEAYQVLSDPKKKQQYDTFGSAGPGAGGFGGGGGGFDFSGFDFGGGGAQGFEGFSDIFETFFGGTPGRGRRSSGQERGSDLRYDLTITLKDAATGIEVELDISHMTACQTCKGSGAKPGSKAQKCSTCGGAGQVRQAQRTILGSFTSIVTCPQCHGQGETISSPCPACHGQGRSKTSHRVKVKVPPGIDSGHQLRVAGAGNAGAKNGAPGDLYVFITVKEDPKFEREGADLLYKVKIPYVKAVLGGEIEAPTLIDGQAAVRIPPGTENGTTFRLKGKGMPNLQQYGRGDLYVRVEVDIPRHLDGKQEELLRQFGKLRGEV</sequence>
<dbReference type="PROSITE" id="PS51188">
    <property type="entry name" value="ZF_CR"/>
    <property type="match status" value="1"/>
</dbReference>
<dbReference type="GO" id="GO:0008270">
    <property type="term" value="F:zinc ion binding"/>
    <property type="evidence" value="ECO:0007669"/>
    <property type="project" value="UniProtKB-UniRule"/>
</dbReference>
<dbReference type="NCBIfam" id="NF008035">
    <property type="entry name" value="PRK10767.1"/>
    <property type="match status" value="1"/>
</dbReference>
<comment type="domain">
    <text evidence="11">The J domain is necessary and sufficient to stimulate DnaK ATPase activity. Zinc center 1 plays an important role in the autonomous, DnaK-independent chaperone activity of DnaJ. Zinc center 2 is essential for interaction with DnaK and for DnaJ activity.</text>
</comment>
<feature type="repeat" description="CXXCXGXG motif" evidence="11">
    <location>
        <begin position="214"/>
        <end position="221"/>
    </location>
</feature>
<keyword evidence="4 11" id="KW-0677">Repeat</keyword>
<dbReference type="InterPro" id="IPR001623">
    <property type="entry name" value="DnaJ_domain"/>
</dbReference>
<keyword evidence="5 11" id="KW-0863">Zinc-finger</keyword>
<dbReference type="InterPro" id="IPR002939">
    <property type="entry name" value="DnaJ_C"/>
</dbReference>
<dbReference type="Gene3D" id="2.60.260.20">
    <property type="entry name" value="Urease metallochaperone UreE, N-terminal domain"/>
    <property type="match status" value="2"/>
</dbReference>
<proteinExistence type="inferred from homology"/>
<keyword evidence="8 11" id="KW-0143">Chaperone</keyword>
<dbReference type="NCBIfam" id="TIGR02349">
    <property type="entry name" value="DnaJ_bact"/>
    <property type="match status" value="1"/>
</dbReference>
<keyword evidence="7 11" id="KW-0346">Stress response</keyword>
<evidence type="ECO:0000313" key="15">
    <source>
        <dbReference type="EMBL" id="OGC40605.1"/>
    </source>
</evidence>
<feature type="repeat" description="CXXCXGXG motif" evidence="11">
    <location>
        <begin position="174"/>
        <end position="181"/>
    </location>
</feature>
<dbReference type="Pfam" id="PF01556">
    <property type="entry name" value="DnaJ_C"/>
    <property type="match status" value="1"/>
</dbReference>
<evidence type="ECO:0000259" key="13">
    <source>
        <dbReference type="PROSITE" id="PS50076"/>
    </source>
</evidence>
<dbReference type="GO" id="GO:0009408">
    <property type="term" value="P:response to heat"/>
    <property type="evidence" value="ECO:0007669"/>
    <property type="project" value="InterPro"/>
</dbReference>
<dbReference type="Proteomes" id="UP000179242">
    <property type="component" value="Unassembled WGS sequence"/>
</dbReference>
<dbReference type="PANTHER" id="PTHR43096:SF10">
    <property type="entry name" value="CHAPERONE PROTEIN DNAJ A6, CHLOROPLASTIC"/>
    <property type="match status" value="1"/>
</dbReference>
<dbReference type="InterPro" id="IPR012724">
    <property type="entry name" value="DnaJ"/>
</dbReference>
<dbReference type="SUPFAM" id="SSF46565">
    <property type="entry name" value="Chaperone J-domain"/>
    <property type="match status" value="1"/>
</dbReference>
<dbReference type="SMART" id="SM00271">
    <property type="entry name" value="DnaJ"/>
    <property type="match status" value="1"/>
</dbReference>
<keyword evidence="1 11" id="KW-0963">Cytoplasm</keyword>
<dbReference type="Gene3D" id="1.10.287.110">
    <property type="entry name" value="DnaJ domain"/>
    <property type="match status" value="1"/>
</dbReference>
<dbReference type="PRINTS" id="PR00625">
    <property type="entry name" value="JDOMAIN"/>
</dbReference>
<dbReference type="EMBL" id="MEUJ01000003">
    <property type="protein sequence ID" value="OGC40605.1"/>
    <property type="molecule type" value="Genomic_DNA"/>
</dbReference>
<dbReference type="GO" id="GO:0051082">
    <property type="term" value="F:unfolded protein binding"/>
    <property type="evidence" value="ECO:0007669"/>
    <property type="project" value="UniProtKB-UniRule"/>
</dbReference>
<feature type="domain" description="CR-type" evidence="14">
    <location>
        <begin position="144"/>
        <end position="226"/>
    </location>
</feature>
<feature type="repeat" description="CXXCXGXG motif" evidence="11">
    <location>
        <begin position="157"/>
        <end position="164"/>
    </location>
</feature>
<keyword evidence="2 11" id="KW-0235">DNA replication</keyword>
<protein>
    <recommendedName>
        <fullName evidence="10 11">Chaperone protein DnaJ</fullName>
    </recommendedName>
</protein>
<dbReference type="FunFam" id="2.10.230.10:FF:000002">
    <property type="entry name" value="Molecular chaperone DnaJ"/>
    <property type="match status" value="1"/>
</dbReference>
<dbReference type="CDD" id="cd10747">
    <property type="entry name" value="DnaJ_C"/>
    <property type="match status" value="1"/>
</dbReference>
<evidence type="ECO:0000256" key="1">
    <source>
        <dbReference type="ARBA" id="ARBA00022490"/>
    </source>
</evidence>
<feature type="repeat" description="CXXCXGXG motif" evidence="11">
    <location>
        <begin position="200"/>
        <end position="207"/>
    </location>
</feature>
<dbReference type="InterPro" id="IPR008971">
    <property type="entry name" value="HSP40/DnaJ_pept-bd"/>
</dbReference>
<comment type="similarity">
    <text evidence="9 11">Belongs to the DnaJ family.</text>
</comment>
<dbReference type="CDD" id="cd06257">
    <property type="entry name" value="DnaJ"/>
    <property type="match status" value="1"/>
</dbReference>
<dbReference type="PROSITE" id="PS00636">
    <property type="entry name" value="DNAJ_1"/>
    <property type="match status" value="1"/>
</dbReference>
<dbReference type="InterPro" id="IPR001305">
    <property type="entry name" value="HSP_DnaJ_Cys-rich_dom"/>
</dbReference>
<evidence type="ECO:0000256" key="3">
    <source>
        <dbReference type="ARBA" id="ARBA00022723"/>
    </source>
</evidence>
<dbReference type="GO" id="GO:0006260">
    <property type="term" value="P:DNA replication"/>
    <property type="evidence" value="ECO:0007669"/>
    <property type="project" value="UniProtKB-KW"/>
</dbReference>
<comment type="cofactor">
    <cofactor evidence="11">
        <name>Zn(2+)</name>
        <dbReference type="ChEBI" id="CHEBI:29105"/>
    </cofactor>
    <text evidence="11">Binds 2 Zn(2+) ions per monomer.</text>
</comment>
<dbReference type="Pfam" id="PF00226">
    <property type="entry name" value="DnaJ"/>
    <property type="match status" value="1"/>
</dbReference>
<feature type="domain" description="J" evidence="13">
    <location>
        <begin position="5"/>
        <end position="69"/>
    </location>
</feature>
<feature type="zinc finger region" description="CR-type" evidence="12">
    <location>
        <begin position="144"/>
        <end position="226"/>
    </location>
</feature>
<accession>A0A1F4U6L5</accession>
<evidence type="ECO:0000313" key="16">
    <source>
        <dbReference type="Proteomes" id="UP000179242"/>
    </source>
</evidence>
<evidence type="ECO:0000256" key="4">
    <source>
        <dbReference type="ARBA" id="ARBA00022737"/>
    </source>
</evidence>
<evidence type="ECO:0000256" key="6">
    <source>
        <dbReference type="ARBA" id="ARBA00022833"/>
    </source>
</evidence>
<dbReference type="PROSITE" id="PS50076">
    <property type="entry name" value="DNAJ_2"/>
    <property type="match status" value="1"/>
</dbReference>
<reference evidence="15 16" key="1">
    <citation type="journal article" date="2016" name="Nat. Commun.">
        <title>Thousands of microbial genomes shed light on interconnected biogeochemical processes in an aquifer system.</title>
        <authorList>
            <person name="Anantharaman K."/>
            <person name="Brown C.T."/>
            <person name="Hug L.A."/>
            <person name="Sharon I."/>
            <person name="Castelle C.J."/>
            <person name="Probst A.J."/>
            <person name="Thomas B.C."/>
            <person name="Singh A."/>
            <person name="Wilkins M.J."/>
            <person name="Karaoz U."/>
            <person name="Brodie E.L."/>
            <person name="Williams K.H."/>
            <person name="Hubbard S.S."/>
            <person name="Banfield J.F."/>
        </authorList>
    </citation>
    <scope>NUCLEOTIDE SEQUENCE [LARGE SCALE GENOMIC DNA]</scope>
</reference>
<evidence type="ECO:0000259" key="14">
    <source>
        <dbReference type="PROSITE" id="PS51188"/>
    </source>
</evidence>
<comment type="subunit">
    <text evidence="11">Homodimer.</text>
</comment>
<feature type="binding site" evidence="11">
    <location>
        <position position="160"/>
    </location>
    <ligand>
        <name>Zn(2+)</name>
        <dbReference type="ChEBI" id="CHEBI:29105"/>
        <label>1</label>
    </ligand>
</feature>
<comment type="caution">
    <text evidence="15">The sequence shown here is derived from an EMBL/GenBank/DDBJ whole genome shotgun (WGS) entry which is preliminary data.</text>
</comment>
<feature type="binding site" evidence="11">
    <location>
        <position position="177"/>
    </location>
    <ligand>
        <name>Zn(2+)</name>
        <dbReference type="ChEBI" id="CHEBI:29105"/>
        <label>2</label>
    </ligand>
</feature>
<evidence type="ECO:0000256" key="7">
    <source>
        <dbReference type="ARBA" id="ARBA00023016"/>
    </source>
</evidence>
<evidence type="ECO:0000256" key="8">
    <source>
        <dbReference type="ARBA" id="ARBA00023186"/>
    </source>
</evidence>
<dbReference type="PANTHER" id="PTHR43096">
    <property type="entry name" value="DNAJ HOMOLOG 1, MITOCHONDRIAL-RELATED"/>
    <property type="match status" value="1"/>
</dbReference>
<feature type="binding site" evidence="11">
    <location>
        <position position="214"/>
    </location>
    <ligand>
        <name>Zn(2+)</name>
        <dbReference type="ChEBI" id="CHEBI:29105"/>
        <label>1</label>
    </ligand>
</feature>
<organism evidence="15 16">
    <name type="scientific">candidate division WOR-1 bacterium RIFOXYC2_FULL_46_14</name>
    <dbReference type="NCBI Taxonomy" id="1802587"/>
    <lineage>
        <taxon>Bacteria</taxon>
        <taxon>Bacillati</taxon>
        <taxon>Saganbacteria</taxon>
    </lineage>
</organism>
<feature type="binding site" evidence="11">
    <location>
        <position position="203"/>
    </location>
    <ligand>
        <name>Zn(2+)</name>
        <dbReference type="ChEBI" id="CHEBI:29105"/>
        <label>2</label>
    </ligand>
</feature>
<evidence type="ECO:0000256" key="11">
    <source>
        <dbReference type="HAMAP-Rule" id="MF_01152"/>
    </source>
</evidence>
<dbReference type="GO" id="GO:0031072">
    <property type="term" value="F:heat shock protein binding"/>
    <property type="evidence" value="ECO:0007669"/>
    <property type="project" value="InterPro"/>
</dbReference>
<dbReference type="SUPFAM" id="SSF57938">
    <property type="entry name" value="DnaJ/Hsp40 cysteine-rich domain"/>
    <property type="match status" value="1"/>
</dbReference>
<dbReference type="GO" id="GO:0005524">
    <property type="term" value="F:ATP binding"/>
    <property type="evidence" value="ECO:0007669"/>
    <property type="project" value="InterPro"/>
</dbReference>
<dbReference type="InterPro" id="IPR036869">
    <property type="entry name" value="J_dom_sf"/>
</dbReference>
<dbReference type="HAMAP" id="MF_01152">
    <property type="entry name" value="DnaJ"/>
    <property type="match status" value="1"/>
</dbReference>
<gene>
    <name evidence="11" type="primary">dnaJ</name>
    <name evidence="15" type="ORF">A2438_06290</name>
</gene>
<dbReference type="SUPFAM" id="SSF49493">
    <property type="entry name" value="HSP40/DnaJ peptide-binding domain"/>
    <property type="match status" value="2"/>
</dbReference>
<dbReference type="InterPro" id="IPR018253">
    <property type="entry name" value="DnaJ_domain_CS"/>
</dbReference>
<evidence type="ECO:0000256" key="2">
    <source>
        <dbReference type="ARBA" id="ARBA00022705"/>
    </source>
</evidence>
<dbReference type="AlphaFoldDB" id="A0A1F4U6L5"/>
<evidence type="ECO:0000256" key="5">
    <source>
        <dbReference type="ARBA" id="ARBA00022771"/>
    </source>
</evidence>
<feature type="binding site" evidence="11">
    <location>
        <position position="200"/>
    </location>
    <ligand>
        <name>Zn(2+)</name>
        <dbReference type="ChEBI" id="CHEBI:29105"/>
        <label>2</label>
    </ligand>
</feature>
<dbReference type="Gene3D" id="2.10.230.10">
    <property type="entry name" value="Heat shock protein DnaJ, cysteine-rich domain"/>
    <property type="match status" value="1"/>
</dbReference>
<evidence type="ECO:0000256" key="9">
    <source>
        <dbReference type="ARBA" id="ARBA00061004"/>
    </source>
</evidence>
<dbReference type="CDD" id="cd10719">
    <property type="entry name" value="DnaJ_zf"/>
    <property type="match status" value="1"/>
</dbReference>
<dbReference type="FunFam" id="2.60.260.20:FF:000005">
    <property type="entry name" value="Chaperone protein dnaJ 1, mitochondrial"/>
    <property type="match status" value="1"/>
</dbReference>
<dbReference type="GO" id="GO:0005737">
    <property type="term" value="C:cytoplasm"/>
    <property type="evidence" value="ECO:0007669"/>
    <property type="project" value="UniProtKB-SubCell"/>
</dbReference>
<name>A0A1F4U6L5_UNCSA</name>
<keyword evidence="6 11" id="KW-0862">Zinc</keyword>
<evidence type="ECO:0000256" key="12">
    <source>
        <dbReference type="PROSITE-ProRule" id="PRU00546"/>
    </source>
</evidence>
<comment type="function">
    <text evidence="11">Participates actively in the response to hyperosmotic and heat shock by preventing the aggregation of stress-denatured proteins and by disaggregating proteins, also in an autonomous, DnaK-independent fashion. Unfolded proteins bind initially to DnaJ; upon interaction with the DnaJ-bound protein, DnaK hydrolyzes its bound ATP, resulting in the formation of a stable complex. GrpE releases ADP from DnaK; ATP binding to DnaK triggers the release of the substrate protein, thus completing the reaction cycle. Several rounds of ATP-dependent interactions between DnaJ, DnaK and GrpE are required for fully efficient folding. Also involved, together with DnaK and GrpE, in the DNA replication of plasmids through activation of initiation proteins.</text>
</comment>
<dbReference type="InterPro" id="IPR036410">
    <property type="entry name" value="HSP_DnaJ_Cys-rich_dom_sf"/>
</dbReference>
<dbReference type="Pfam" id="PF00684">
    <property type="entry name" value="DnaJ_CXXCXGXG"/>
    <property type="match status" value="1"/>
</dbReference>
<feature type="binding site" evidence="11">
    <location>
        <position position="217"/>
    </location>
    <ligand>
        <name>Zn(2+)</name>
        <dbReference type="ChEBI" id="CHEBI:29105"/>
        <label>1</label>
    </ligand>
</feature>
<dbReference type="FunFam" id="1.10.287.110:FF:000031">
    <property type="entry name" value="Molecular chaperone DnaJ"/>
    <property type="match status" value="1"/>
</dbReference>
<dbReference type="GO" id="GO:0042026">
    <property type="term" value="P:protein refolding"/>
    <property type="evidence" value="ECO:0007669"/>
    <property type="project" value="TreeGrafter"/>
</dbReference>
<feature type="binding site" evidence="11">
    <location>
        <position position="174"/>
    </location>
    <ligand>
        <name>Zn(2+)</name>
        <dbReference type="ChEBI" id="CHEBI:29105"/>
        <label>2</label>
    </ligand>
</feature>
<evidence type="ECO:0000256" key="10">
    <source>
        <dbReference type="ARBA" id="ARBA00067609"/>
    </source>
</evidence>
<comment type="subcellular location">
    <subcellularLocation>
        <location evidence="11">Cytoplasm</location>
    </subcellularLocation>
</comment>